<organism evidence="6 7">
    <name type="scientific">Bifiguratus adelaidae</name>
    <dbReference type="NCBI Taxonomy" id="1938954"/>
    <lineage>
        <taxon>Eukaryota</taxon>
        <taxon>Fungi</taxon>
        <taxon>Fungi incertae sedis</taxon>
        <taxon>Mucoromycota</taxon>
        <taxon>Mucoromycotina</taxon>
        <taxon>Endogonomycetes</taxon>
        <taxon>Endogonales</taxon>
        <taxon>Endogonales incertae sedis</taxon>
        <taxon>Bifiguratus</taxon>
    </lineage>
</organism>
<accession>A0A261XTZ2</accession>
<comment type="similarity">
    <text evidence="1">Belongs to the CCM1 family.</text>
</comment>
<dbReference type="EMBL" id="MVBO01000233">
    <property type="protein sequence ID" value="OZJ01820.1"/>
    <property type="molecule type" value="Genomic_DNA"/>
</dbReference>
<comment type="function">
    <text evidence="3">Regulates mitochondrial small subunit maturation by controlling 15S rRNA 5'-end processing. Localizes to the 5' precursor of the 15S rRNA in a position that is subsequently occupied by mS47 in the mature yeast mtSSU. Uses structure and sequence-specific RNA recognition, binding to a single-stranded region of the precursor and specifically recognizing bases -6 to -1. The exchange of Ccm1 for mS47 is coupled to the irreversible removal of precursor rRNA that is accompanied by conformational changes of the mitoribosomal proteins uS5m and mS26. These conformational changes signal completion of 5'-end rRNA processing through protection of the mature 5'-end of the 15S rRNA and stabilization of mS47. The removal of the 5' precursor together with the dissociation of Ccm1 may be catalyzed by the 5'-3' exoribonuclease Pet127. Involved in the specific removal of group I introns in mitochondrial encoded transcripts.</text>
</comment>
<dbReference type="AlphaFoldDB" id="A0A261XTZ2"/>
<comment type="subunit">
    <text evidence="4">Binds to mitochondrial small subunit 15S rRNA.</text>
</comment>
<evidence type="ECO:0000313" key="7">
    <source>
        <dbReference type="Proteomes" id="UP000242875"/>
    </source>
</evidence>
<dbReference type="NCBIfam" id="TIGR00756">
    <property type="entry name" value="PPR"/>
    <property type="match status" value="1"/>
</dbReference>
<dbReference type="Pfam" id="PF13041">
    <property type="entry name" value="PPR_2"/>
    <property type="match status" value="1"/>
</dbReference>
<evidence type="ECO:0000313" key="6">
    <source>
        <dbReference type="EMBL" id="OZJ01820.1"/>
    </source>
</evidence>
<dbReference type="OrthoDB" id="185373at2759"/>
<evidence type="ECO:0008006" key="8">
    <source>
        <dbReference type="Google" id="ProtNLM"/>
    </source>
</evidence>
<reference evidence="6 7" key="1">
    <citation type="journal article" date="2017" name="Mycologia">
        <title>Bifiguratus adelaidae, gen. et sp. nov., a new member of Mucoromycotina in endophytic and soil-dwelling habitats.</title>
        <authorList>
            <person name="Torres-Cruz T.J."/>
            <person name="Billingsley Tobias T.L."/>
            <person name="Almatruk M."/>
            <person name="Hesse C."/>
            <person name="Kuske C.R."/>
            <person name="Desiro A."/>
            <person name="Benucci G.M."/>
            <person name="Bonito G."/>
            <person name="Stajich J.E."/>
            <person name="Dunlap C."/>
            <person name="Arnold A.E."/>
            <person name="Porras-Alfaro A."/>
        </authorList>
    </citation>
    <scope>NUCLEOTIDE SEQUENCE [LARGE SCALE GENOMIC DNA]</scope>
    <source>
        <strain evidence="6 7">AZ0501</strain>
    </source>
</reference>
<dbReference type="InterPro" id="IPR002885">
    <property type="entry name" value="PPR_rpt"/>
</dbReference>
<keyword evidence="7" id="KW-1185">Reference proteome</keyword>
<evidence type="ECO:0000256" key="3">
    <source>
        <dbReference type="ARBA" id="ARBA00044493"/>
    </source>
</evidence>
<dbReference type="Proteomes" id="UP000242875">
    <property type="component" value="Unassembled WGS sequence"/>
</dbReference>
<name>A0A261XTZ2_9FUNG</name>
<dbReference type="PANTHER" id="PTHR47447:SF17">
    <property type="entry name" value="OS12G0638900 PROTEIN"/>
    <property type="match status" value="1"/>
</dbReference>
<keyword evidence="2" id="KW-0677">Repeat</keyword>
<protein>
    <recommendedName>
        <fullName evidence="8">Pentacotripeptide-repeat region of PRORP domain-containing protein</fullName>
    </recommendedName>
</protein>
<evidence type="ECO:0000256" key="5">
    <source>
        <dbReference type="PROSITE-ProRule" id="PRU00708"/>
    </source>
</evidence>
<proteinExistence type="inferred from homology"/>
<evidence type="ECO:0000256" key="1">
    <source>
        <dbReference type="ARBA" id="ARBA00006192"/>
    </source>
</evidence>
<dbReference type="PANTHER" id="PTHR47447">
    <property type="entry name" value="OS03G0856100 PROTEIN"/>
    <property type="match status" value="1"/>
</dbReference>
<comment type="caution">
    <text evidence="6">The sequence shown here is derived from an EMBL/GenBank/DDBJ whole genome shotgun (WGS) entry which is preliminary data.</text>
</comment>
<feature type="repeat" description="PPR" evidence="5">
    <location>
        <begin position="625"/>
        <end position="659"/>
    </location>
</feature>
<evidence type="ECO:0000256" key="2">
    <source>
        <dbReference type="ARBA" id="ARBA00022737"/>
    </source>
</evidence>
<dbReference type="PROSITE" id="PS51375">
    <property type="entry name" value="PPR"/>
    <property type="match status" value="1"/>
</dbReference>
<dbReference type="Gene3D" id="1.25.40.10">
    <property type="entry name" value="Tetratricopeptide repeat domain"/>
    <property type="match status" value="2"/>
</dbReference>
<dbReference type="InterPro" id="IPR011990">
    <property type="entry name" value="TPR-like_helical_dom_sf"/>
</dbReference>
<sequence length="791" mass="88586">MPRGFRGSGGCCENLFRLLLLERRSIFSHGGRSLTTLTSNGTWSGPTLARSPFRGSVKQLGSGAGKQVGFISRKQTAAAVALEAELTPTYRQGHLSGAKQGDEAVKEAQRFGMTLRALVSKLRRVHRRPSPLVSREALDSFRTLHSIKPDGIRLISFHDLGTLFAVSMKLEPQRAQNILQELSLHAPLQARDAHVMLNSASRLCTIDELHTLYDTFFQMASPTIDLLHTLLQKYESHDTLTLDQYERISAEIQATSSCDVQMHDWLLSRKCRLFARACPHEDVAWLVNELKGMRFASNALHNATVDDMLYCFHITKKFQLIPPAIEYVIQHDFHLEDSTYGALVSDMAKSGQLQIAQELVQHTSHFSTSEKNKIYIQIIKNLVPLRRQNVPDWTTIVDIILENVRGCQLALGTTAYAAVISAYSSRHGSDAIHQLQRLFDGCESNVKSLKAVLYRLRGQGEAIAAGQLLMTLQKRQPGILSDIQLVSEKIIADIAATAPRTAIDLYLTLVDPTADRHEVLSRKIIQAAFEAGEPAFARSLLDSLASRGYQPTILQQTQMLLGYVQTDCLDAAESLVTRLEDGSLRDEPTVEMGNILINGYVKRGDTYNADRVFRRMLLDWRAKPDIVTFNTLLHGHALDGNFDRCRYLLDCMSSLGLWPDNISISTLLGGLTKANRIDAALSFLDRFMDTPLFKDMASNRSTADITGSLNQLLSAYALQGSLEGCERTFACLKSLNKVTCVSLQSMLIIYGKSDRRVEYRQTWEEMKQRGYTVEKGLRPIVSYWLERTRVE</sequence>
<gene>
    <name evidence="6" type="ORF">BZG36_04813</name>
</gene>
<evidence type="ECO:0000256" key="4">
    <source>
        <dbReference type="ARBA" id="ARBA00044511"/>
    </source>
</evidence>